<dbReference type="PANTHER" id="PTHR45947">
    <property type="entry name" value="SULFOQUINOVOSYL TRANSFERASE SQD2"/>
    <property type="match status" value="1"/>
</dbReference>
<evidence type="ECO:0000313" key="3">
    <source>
        <dbReference type="EMBL" id="OWR01214.1"/>
    </source>
</evidence>
<dbReference type="PANTHER" id="PTHR45947:SF3">
    <property type="entry name" value="SULFOQUINOVOSYL TRANSFERASE SQD2"/>
    <property type="match status" value="1"/>
</dbReference>
<dbReference type="InterPro" id="IPR001296">
    <property type="entry name" value="Glyco_trans_1"/>
</dbReference>
<feature type="domain" description="Glycosyltransferase subfamily 4-like N-terminal" evidence="2">
    <location>
        <begin position="28"/>
        <end position="192"/>
    </location>
</feature>
<dbReference type="Proteomes" id="UP000197097">
    <property type="component" value="Unassembled WGS sequence"/>
</dbReference>
<protein>
    <submittedName>
        <fullName evidence="3">Uncharacterized protein</fullName>
    </submittedName>
</protein>
<feature type="domain" description="Glycosyl transferase family 1" evidence="1">
    <location>
        <begin position="207"/>
        <end position="315"/>
    </location>
</feature>
<proteinExistence type="predicted"/>
<organism evidence="3 4">
    <name type="scientific">Sphingopyxis witflariensis</name>
    <dbReference type="NCBI Taxonomy" id="173675"/>
    <lineage>
        <taxon>Bacteria</taxon>
        <taxon>Pseudomonadati</taxon>
        <taxon>Pseudomonadota</taxon>
        <taxon>Alphaproteobacteria</taxon>
        <taxon>Sphingomonadales</taxon>
        <taxon>Sphingomonadaceae</taxon>
        <taxon>Sphingopyxis</taxon>
    </lineage>
</organism>
<dbReference type="Pfam" id="PF13579">
    <property type="entry name" value="Glyco_trans_4_4"/>
    <property type="match status" value="1"/>
</dbReference>
<dbReference type="AlphaFoldDB" id="A0A246K798"/>
<sequence>MRIAHVCLAAFYIDGFGYQENILPRIHRKMGHDVMIVASTETYLDRTQLGYVEPSSYINEDGVPVHRLPYASWVPKLLQAKVRAYEGVEKLLEEFKPDLIFVHDVQFWDFLTIRSYVLRRPTPVYADCHTDYVNSARGFVSRHLLHGLFYRAILRRVSPIVQRFLPTLPVRGDFLHEVYGVDRAKMELLPFGADDTQTEGLDRSQVRREARAGWGIPDDALLFVTGGKLDLRKNIHTLIDRFSRAKQRGEIGNAHLLVFGQATPEVQVELDGIDIHDDVHMLGWTPANEIYRIFWAGDLALFPGTHSVLWEEAIGHGLGTIFHHWRGMDHLDIGGNTRIIDDASPETLDRLLSELTADDGAEVKRLSAVAAQKGPRVFAFSAIASKAIE</sequence>
<keyword evidence="4" id="KW-1185">Reference proteome</keyword>
<dbReference type="Pfam" id="PF00534">
    <property type="entry name" value="Glycos_transf_1"/>
    <property type="match status" value="1"/>
</dbReference>
<dbReference type="SUPFAM" id="SSF53756">
    <property type="entry name" value="UDP-Glycosyltransferase/glycogen phosphorylase"/>
    <property type="match status" value="1"/>
</dbReference>
<dbReference type="GO" id="GO:0016757">
    <property type="term" value="F:glycosyltransferase activity"/>
    <property type="evidence" value="ECO:0007669"/>
    <property type="project" value="InterPro"/>
</dbReference>
<evidence type="ECO:0000313" key="4">
    <source>
        <dbReference type="Proteomes" id="UP000197097"/>
    </source>
</evidence>
<accession>A0A246K798</accession>
<evidence type="ECO:0000259" key="1">
    <source>
        <dbReference type="Pfam" id="PF00534"/>
    </source>
</evidence>
<name>A0A246K798_9SPHN</name>
<gene>
    <name evidence="3" type="ORF">CDQ91_02010</name>
</gene>
<dbReference type="Gene3D" id="3.40.50.2000">
    <property type="entry name" value="Glycogen Phosphorylase B"/>
    <property type="match status" value="2"/>
</dbReference>
<dbReference type="InterPro" id="IPR050194">
    <property type="entry name" value="Glycosyltransferase_grp1"/>
</dbReference>
<dbReference type="RefSeq" id="WP_088471023.1">
    <property type="nucleotide sequence ID" value="NZ_NISJ01000001.1"/>
</dbReference>
<comment type="caution">
    <text evidence="3">The sequence shown here is derived from an EMBL/GenBank/DDBJ whole genome shotgun (WGS) entry which is preliminary data.</text>
</comment>
<evidence type="ECO:0000259" key="2">
    <source>
        <dbReference type="Pfam" id="PF13579"/>
    </source>
</evidence>
<dbReference type="CDD" id="cd03801">
    <property type="entry name" value="GT4_PimA-like"/>
    <property type="match status" value="1"/>
</dbReference>
<dbReference type="InterPro" id="IPR028098">
    <property type="entry name" value="Glyco_trans_4-like_N"/>
</dbReference>
<reference evidence="3 4" key="1">
    <citation type="journal article" date="2002" name="Int. J. Syst. Evol. Microbiol.">
        <title>Sphingopyxis witflariensis sp. nov., isolated from activated sludge.</title>
        <authorList>
            <person name="Kampfer P."/>
            <person name="Witzenberger R."/>
            <person name="Denner E.B."/>
            <person name="Busse H.J."/>
            <person name="Neef A."/>
        </authorList>
    </citation>
    <scope>NUCLEOTIDE SEQUENCE [LARGE SCALE GENOMIC DNA]</scope>
    <source>
        <strain evidence="3 4">DSM 14551</strain>
    </source>
</reference>
<dbReference type="EMBL" id="NISJ01000001">
    <property type="protein sequence ID" value="OWR01214.1"/>
    <property type="molecule type" value="Genomic_DNA"/>
</dbReference>